<reference evidence="1" key="1">
    <citation type="submission" date="2020-05" db="EMBL/GenBank/DDBJ databases">
        <authorList>
            <person name="Chiriac C."/>
            <person name="Salcher M."/>
            <person name="Ghai R."/>
            <person name="Kavagutti S V."/>
        </authorList>
    </citation>
    <scope>NUCLEOTIDE SEQUENCE</scope>
</reference>
<dbReference type="InterPro" id="IPR029035">
    <property type="entry name" value="DHS-like_NAD/FAD-binding_dom"/>
</dbReference>
<protein>
    <submittedName>
        <fullName evidence="1">Unannotated protein</fullName>
    </submittedName>
</protein>
<dbReference type="AlphaFoldDB" id="A0A6J6H7F6"/>
<proteinExistence type="predicted"/>
<gene>
    <name evidence="1" type="ORF">UFOPK1826_01167</name>
</gene>
<dbReference type="EMBL" id="CAEZUN010000161">
    <property type="protein sequence ID" value="CAB4609481.1"/>
    <property type="molecule type" value="Genomic_DNA"/>
</dbReference>
<dbReference type="Gene3D" id="3.40.50.1220">
    <property type="entry name" value="TPP-binding domain"/>
    <property type="match status" value="1"/>
</dbReference>
<sequence length="46" mass="4915">MASKNILAINIDAQANIVTKAGYAVIGDLHVIVPAISAEIRKRKNL</sequence>
<accession>A0A6J6H7F6</accession>
<evidence type="ECO:0000313" key="1">
    <source>
        <dbReference type="EMBL" id="CAB4609481.1"/>
    </source>
</evidence>
<name>A0A6J6H7F6_9ZZZZ</name>
<dbReference type="SUPFAM" id="SSF52467">
    <property type="entry name" value="DHS-like NAD/FAD-binding domain"/>
    <property type="match status" value="1"/>
</dbReference>
<organism evidence="1">
    <name type="scientific">freshwater metagenome</name>
    <dbReference type="NCBI Taxonomy" id="449393"/>
    <lineage>
        <taxon>unclassified sequences</taxon>
        <taxon>metagenomes</taxon>
        <taxon>ecological metagenomes</taxon>
    </lineage>
</organism>